<sequence>MLLASGDEVPFIIICQSFIDREKWKSRKSFFFETLAFCLNLQNFWRFPREAYIRGQGAFVYLYIFFMMFIGSVILFFEVALGQYSSRGPCKVFSLCPIFEGISVSMALYCMILSIYYNILNVHSFLYFFASFNKTIEYSNCNSIPSSHCVKGSSNVSLSPEYAYFTYRVIADVKDFSRSHDTSLPSLRNATILFFLWILVCIMILKSVRIVRWPAITYCPIPFLAFTVTIISALTVEGASNGLRAMFVCKMEDFKQAKVWFYSLEQALVSLGLGIGPIITLGSYAKFQTPTDRDSLYITIATMISALMAGAIAFCTAGILASEQNESVETVLKYNGVYSTDFCVHVLLSQLITRLPNTLAHVISLILFFTLFLAGWYSLISLTESVIVSCYTFFPICHKYKIATNLGVCMTCCIFGMLIASPVGYKILLCIDHILISSAVVIVIMCELCAVIYIYGIHEFSDDIAFMLGFSPNTYIQFVWLFSPFVIMIIYCRMVYFISLLSLTLYEKFLTQLSITVSILPIAIVAVKNCFEFYKAGDITRVFVSRDATGEISDIDLQSASVPWFRKFRESVVTSSPTPGPSTRNIN</sequence>
<name>A0AAN7P9P2_9COLE</name>
<evidence type="ECO:0000256" key="10">
    <source>
        <dbReference type="SAM" id="Phobius"/>
    </source>
</evidence>
<comment type="similarity">
    <text evidence="2">Belongs to the sodium:neurotransmitter symporter (SNF) (TC 2.A.22) family.</text>
</comment>
<evidence type="ECO:0000313" key="12">
    <source>
        <dbReference type="Proteomes" id="UP001353858"/>
    </source>
</evidence>
<dbReference type="Proteomes" id="UP001353858">
    <property type="component" value="Unassembled WGS sequence"/>
</dbReference>
<keyword evidence="9" id="KW-1015">Disulfide bond</keyword>
<keyword evidence="6 10" id="KW-1133">Transmembrane helix</keyword>
<keyword evidence="8" id="KW-0479">Metal-binding</keyword>
<feature type="transmembrane region" description="Helical" evidence="10">
    <location>
        <begin position="434"/>
        <end position="457"/>
    </location>
</feature>
<evidence type="ECO:0000256" key="1">
    <source>
        <dbReference type="ARBA" id="ARBA00004141"/>
    </source>
</evidence>
<dbReference type="InterPro" id="IPR037272">
    <property type="entry name" value="SNS_sf"/>
</dbReference>
<evidence type="ECO:0000256" key="6">
    <source>
        <dbReference type="ARBA" id="ARBA00022989"/>
    </source>
</evidence>
<organism evidence="11 12">
    <name type="scientific">Aquatica leii</name>
    <dbReference type="NCBI Taxonomy" id="1421715"/>
    <lineage>
        <taxon>Eukaryota</taxon>
        <taxon>Metazoa</taxon>
        <taxon>Ecdysozoa</taxon>
        <taxon>Arthropoda</taxon>
        <taxon>Hexapoda</taxon>
        <taxon>Insecta</taxon>
        <taxon>Pterygota</taxon>
        <taxon>Neoptera</taxon>
        <taxon>Endopterygota</taxon>
        <taxon>Coleoptera</taxon>
        <taxon>Polyphaga</taxon>
        <taxon>Elateriformia</taxon>
        <taxon>Elateroidea</taxon>
        <taxon>Lampyridae</taxon>
        <taxon>Luciolinae</taxon>
        <taxon>Aquatica</taxon>
    </lineage>
</organism>
<evidence type="ECO:0000256" key="4">
    <source>
        <dbReference type="ARBA" id="ARBA00022692"/>
    </source>
</evidence>
<feature type="binding site" evidence="8">
    <location>
        <position position="378"/>
    </location>
    <ligand>
        <name>Na(+)</name>
        <dbReference type="ChEBI" id="CHEBI:29101"/>
        <label>1</label>
    </ligand>
</feature>
<keyword evidence="5" id="KW-0769">Symport</keyword>
<feature type="transmembrane region" description="Helical" evidence="10">
    <location>
        <begin position="365"/>
        <end position="394"/>
    </location>
</feature>
<feature type="transmembrane region" description="Helical" evidence="10">
    <location>
        <begin position="406"/>
        <end position="428"/>
    </location>
</feature>
<keyword evidence="4 10" id="KW-0812">Transmembrane</keyword>
<dbReference type="PANTHER" id="PTHR11616:SF265">
    <property type="entry name" value="TRANSPORTER"/>
    <property type="match status" value="1"/>
</dbReference>
<evidence type="ECO:0000256" key="9">
    <source>
        <dbReference type="PIRSR" id="PIRSR600175-2"/>
    </source>
</evidence>
<dbReference type="InterPro" id="IPR000175">
    <property type="entry name" value="Na/ntran_symport"/>
</dbReference>
<evidence type="ECO:0000256" key="8">
    <source>
        <dbReference type="PIRSR" id="PIRSR600175-1"/>
    </source>
</evidence>
<dbReference type="PROSITE" id="PS50267">
    <property type="entry name" value="NA_NEUROTRAN_SYMP_3"/>
    <property type="match status" value="1"/>
</dbReference>
<evidence type="ECO:0000256" key="2">
    <source>
        <dbReference type="ARBA" id="ARBA00006459"/>
    </source>
</evidence>
<feature type="transmembrane region" description="Helical" evidence="10">
    <location>
        <begin position="478"/>
        <end position="503"/>
    </location>
</feature>
<feature type="transmembrane region" description="Helical" evidence="10">
    <location>
        <begin position="259"/>
        <end position="284"/>
    </location>
</feature>
<comment type="subcellular location">
    <subcellularLocation>
        <location evidence="1">Membrane</location>
        <topology evidence="1">Multi-pass membrane protein</topology>
    </subcellularLocation>
</comment>
<reference evidence="12" key="1">
    <citation type="submission" date="2023-01" db="EMBL/GenBank/DDBJ databases">
        <title>Key to firefly adult light organ development and bioluminescence: homeobox transcription factors regulate luciferase expression and transportation to peroxisome.</title>
        <authorList>
            <person name="Fu X."/>
        </authorList>
    </citation>
    <scope>NUCLEOTIDE SEQUENCE [LARGE SCALE GENOMIC DNA]</scope>
</reference>
<dbReference type="EMBL" id="JARPUR010000003">
    <property type="protein sequence ID" value="KAK4879413.1"/>
    <property type="molecule type" value="Genomic_DNA"/>
</dbReference>
<dbReference type="GO" id="GO:0043005">
    <property type="term" value="C:neuron projection"/>
    <property type="evidence" value="ECO:0007669"/>
    <property type="project" value="TreeGrafter"/>
</dbReference>
<dbReference type="PRINTS" id="PR00176">
    <property type="entry name" value="NANEUSMPORT"/>
</dbReference>
<feature type="transmembrane region" description="Helical" evidence="10">
    <location>
        <begin position="59"/>
        <end position="80"/>
    </location>
</feature>
<proteinExistence type="inferred from homology"/>
<feature type="transmembrane region" description="Helical" evidence="10">
    <location>
        <begin position="509"/>
        <end position="527"/>
    </location>
</feature>
<dbReference type="AlphaFoldDB" id="A0AAN7P9P2"/>
<dbReference type="PANTHER" id="PTHR11616">
    <property type="entry name" value="SODIUM/CHLORIDE DEPENDENT TRANSPORTER"/>
    <property type="match status" value="1"/>
</dbReference>
<evidence type="ECO:0000313" key="11">
    <source>
        <dbReference type="EMBL" id="KAK4879413.1"/>
    </source>
</evidence>
<comment type="caution">
    <text evidence="11">The sequence shown here is derived from an EMBL/GenBank/DDBJ whole genome shotgun (WGS) entry which is preliminary data.</text>
</comment>
<evidence type="ECO:0000256" key="7">
    <source>
        <dbReference type="ARBA" id="ARBA00023136"/>
    </source>
</evidence>
<keyword evidence="12" id="KW-1185">Reference proteome</keyword>
<dbReference type="Pfam" id="PF00209">
    <property type="entry name" value="SNF"/>
    <property type="match status" value="1"/>
</dbReference>
<keyword evidence="3" id="KW-0813">Transport</keyword>
<feature type="transmembrane region" description="Helical" evidence="10">
    <location>
        <begin position="296"/>
        <end position="321"/>
    </location>
</feature>
<feature type="transmembrane region" description="Helical" evidence="10">
    <location>
        <begin position="186"/>
        <end position="205"/>
    </location>
</feature>
<evidence type="ECO:0000256" key="5">
    <source>
        <dbReference type="ARBA" id="ARBA00022847"/>
    </source>
</evidence>
<feature type="transmembrane region" description="Helical" evidence="10">
    <location>
        <begin position="92"/>
        <end position="117"/>
    </location>
</feature>
<dbReference type="GO" id="GO:0005332">
    <property type="term" value="F:gamma-aminobutyric acid:sodium:chloride symporter activity"/>
    <property type="evidence" value="ECO:0007669"/>
    <property type="project" value="TreeGrafter"/>
</dbReference>
<feature type="binding site" evidence="8">
    <location>
        <position position="43"/>
    </location>
    <ligand>
        <name>Na(+)</name>
        <dbReference type="ChEBI" id="CHEBI:29101"/>
        <label>1</label>
    </ligand>
</feature>
<keyword evidence="7 10" id="KW-0472">Membrane</keyword>
<gene>
    <name evidence="11" type="ORF">RN001_007559</name>
</gene>
<dbReference type="GO" id="GO:0005886">
    <property type="term" value="C:plasma membrane"/>
    <property type="evidence" value="ECO:0007669"/>
    <property type="project" value="TreeGrafter"/>
</dbReference>
<protein>
    <submittedName>
        <fullName evidence="11">Uncharacterized protein</fullName>
    </submittedName>
</protein>
<accession>A0AAN7P9P2</accession>
<feature type="disulfide bond" evidence="9">
    <location>
        <begin position="141"/>
        <end position="149"/>
    </location>
</feature>
<evidence type="ECO:0000256" key="3">
    <source>
        <dbReference type="ARBA" id="ARBA00022448"/>
    </source>
</evidence>
<dbReference type="GO" id="GO:0046872">
    <property type="term" value="F:metal ion binding"/>
    <property type="evidence" value="ECO:0007669"/>
    <property type="project" value="UniProtKB-KW"/>
</dbReference>
<keyword evidence="8" id="KW-0915">Sodium</keyword>
<dbReference type="SUPFAM" id="SSF161070">
    <property type="entry name" value="SNF-like"/>
    <property type="match status" value="1"/>
</dbReference>
<feature type="binding site" evidence="8">
    <location>
        <position position="270"/>
    </location>
    <ligand>
        <name>Na(+)</name>
        <dbReference type="ChEBI" id="CHEBI:29101"/>
        <label>1</label>
    </ligand>
</feature>
<feature type="transmembrane region" description="Helical" evidence="10">
    <location>
        <begin position="217"/>
        <end position="239"/>
    </location>
</feature>